<evidence type="ECO:0000256" key="4">
    <source>
        <dbReference type="ARBA" id="ARBA00022563"/>
    </source>
</evidence>
<comment type="function">
    <text evidence="7 8">Key enzyme in folate metabolism. Catalyzes an essential reaction for de novo glycine and purine synthesis, and for DNA precursor synthesis.</text>
</comment>
<dbReference type="PROSITE" id="PS51330">
    <property type="entry name" value="DHFR_2"/>
    <property type="match status" value="1"/>
</dbReference>
<dbReference type="Pfam" id="PF00186">
    <property type="entry name" value="DHFR_1"/>
    <property type="match status" value="1"/>
</dbReference>
<dbReference type="PANTHER" id="PTHR48069:SF3">
    <property type="entry name" value="DIHYDROFOLATE REDUCTASE"/>
    <property type="match status" value="1"/>
</dbReference>
<dbReference type="GO" id="GO:0006730">
    <property type="term" value="P:one-carbon metabolic process"/>
    <property type="evidence" value="ECO:0007669"/>
    <property type="project" value="UniProtKB-KW"/>
</dbReference>
<evidence type="ECO:0000256" key="3">
    <source>
        <dbReference type="ARBA" id="ARBA00012856"/>
    </source>
</evidence>
<evidence type="ECO:0000256" key="5">
    <source>
        <dbReference type="ARBA" id="ARBA00022857"/>
    </source>
</evidence>
<dbReference type="EMBL" id="CP001280">
    <property type="protein sequence ID" value="ACK49575.1"/>
    <property type="molecule type" value="Genomic_DNA"/>
</dbReference>
<dbReference type="SUPFAM" id="SSF53597">
    <property type="entry name" value="Dihydrofolate reductase-like"/>
    <property type="match status" value="1"/>
</dbReference>
<evidence type="ECO:0000256" key="2">
    <source>
        <dbReference type="ARBA" id="ARBA00009539"/>
    </source>
</evidence>
<dbReference type="HOGENOM" id="CLU_043966_5_1_5"/>
<evidence type="ECO:0000256" key="7">
    <source>
        <dbReference type="ARBA" id="ARBA00025067"/>
    </source>
</evidence>
<dbReference type="OrthoDB" id="9804315at2"/>
<dbReference type="PANTHER" id="PTHR48069">
    <property type="entry name" value="DIHYDROFOLATE REDUCTASE"/>
    <property type="match status" value="1"/>
</dbReference>
<dbReference type="GO" id="GO:0046655">
    <property type="term" value="P:folic acid metabolic process"/>
    <property type="evidence" value="ECO:0007669"/>
    <property type="project" value="TreeGrafter"/>
</dbReference>
<name>B8EN62_METSB</name>
<dbReference type="AlphaFoldDB" id="B8EN62"/>
<evidence type="ECO:0000313" key="10">
    <source>
        <dbReference type="EMBL" id="ACK49575.1"/>
    </source>
</evidence>
<dbReference type="Gene3D" id="3.40.430.10">
    <property type="entry name" value="Dihydrofolate Reductase, subunit A"/>
    <property type="match status" value="1"/>
</dbReference>
<dbReference type="CDD" id="cd00209">
    <property type="entry name" value="DHFR"/>
    <property type="match status" value="1"/>
</dbReference>
<protein>
    <recommendedName>
        <fullName evidence="3 8">Dihydrofolate reductase</fullName>
        <ecNumber evidence="3 8">1.5.1.3</ecNumber>
    </recommendedName>
</protein>
<organism evidence="10 11">
    <name type="scientific">Methylocella silvestris (strain DSM 15510 / CIP 108128 / LMG 27833 / NCIMB 13906 / BL2)</name>
    <dbReference type="NCBI Taxonomy" id="395965"/>
    <lineage>
        <taxon>Bacteria</taxon>
        <taxon>Pseudomonadati</taxon>
        <taxon>Pseudomonadota</taxon>
        <taxon>Alphaproteobacteria</taxon>
        <taxon>Hyphomicrobiales</taxon>
        <taxon>Beijerinckiaceae</taxon>
        <taxon>Methylocella</taxon>
    </lineage>
</organism>
<dbReference type="GO" id="GO:0004146">
    <property type="term" value="F:dihydrofolate reductase activity"/>
    <property type="evidence" value="ECO:0007669"/>
    <property type="project" value="UniProtKB-EC"/>
</dbReference>
<dbReference type="GO" id="GO:0050661">
    <property type="term" value="F:NADP binding"/>
    <property type="evidence" value="ECO:0007669"/>
    <property type="project" value="InterPro"/>
</dbReference>
<dbReference type="UniPathway" id="UPA00077">
    <property type="reaction ID" value="UER00158"/>
</dbReference>
<dbReference type="RefSeq" id="WP_012589645.1">
    <property type="nucleotide sequence ID" value="NC_011666.1"/>
</dbReference>
<dbReference type="InterPro" id="IPR012259">
    <property type="entry name" value="DHFR"/>
</dbReference>
<dbReference type="PIRSF" id="PIRSF000194">
    <property type="entry name" value="DHFR"/>
    <property type="match status" value="1"/>
</dbReference>
<evidence type="ECO:0000313" key="11">
    <source>
        <dbReference type="Proteomes" id="UP000002257"/>
    </source>
</evidence>
<dbReference type="InterPro" id="IPR024072">
    <property type="entry name" value="DHFR-like_dom_sf"/>
</dbReference>
<evidence type="ECO:0000256" key="8">
    <source>
        <dbReference type="PIRNR" id="PIRNR000194"/>
    </source>
</evidence>
<keyword evidence="5 8" id="KW-0521">NADP</keyword>
<comment type="similarity">
    <text evidence="2 8">Belongs to the dihydrofolate reductase family.</text>
</comment>
<gene>
    <name evidence="10" type="ordered locus">Msil_0603</name>
</gene>
<proteinExistence type="inferred from homology"/>
<keyword evidence="6 8" id="KW-0560">Oxidoreductase</keyword>
<dbReference type="Proteomes" id="UP000002257">
    <property type="component" value="Chromosome"/>
</dbReference>
<keyword evidence="11" id="KW-1185">Reference proteome</keyword>
<dbReference type="GO" id="GO:0046452">
    <property type="term" value="P:dihydrofolate metabolic process"/>
    <property type="evidence" value="ECO:0007669"/>
    <property type="project" value="TreeGrafter"/>
</dbReference>
<dbReference type="GO" id="GO:0046654">
    <property type="term" value="P:tetrahydrofolate biosynthetic process"/>
    <property type="evidence" value="ECO:0007669"/>
    <property type="project" value="UniProtKB-UniPathway"/>
</dbReference>
<comment type="pathway">
    <text evidence="1 8">Cofactor biosynthesis; tetrahydrofolate biosynthesis; 5,6,7,8-tetrahydrofolate from 7,8-dihydrofolate: step 1/1.</text>
</comment>
<sequence>MSAALALVAALGENGVIGAGDRLPFRLPSDLKRFRTLTWGKPLLMGRKTFASIGRPLPGRETIVVTRDKDFAAPAGVHLAFSLEEALSLAKARAAAMGADEIILAGGGELYAALLPCVERMYLTLVEASPPGDALFPAVNWSDWIETERLTPEPQAGDEAKFAFVRFERKFKFT</sequence>
<accession>B8EN62</accession>
<dbReference type="EC" id="1.5.1.3" evidence="3 8"/>
<evidence type="ECO:0000259" key="9">
    <source>
        <dbReference type="PROSITE" id="PS51330"/>
    </source>
</evidence>
<dbReference type="GO" id="GO:0005829">
    <property type="term" value="C:cytosol"/>
    <property type="evidence" value="ECO:0007669"/>
    <property type="project" value="TreeGrafter"/>
</dbReference>
<reference evidence="10 11" key="1">
    <citation type="journal article" date="2010" name="J. Bacteriol.">
        <title>Complete genome sequence of the aerobic facultative methanotroph Methylocella silvestris BL2.</title>
        <authorList>
            <person name="Chen Y."/>
            <person name="Crombie A."/>
            <person name="Rahman M.T."/>
            <person name="Dedysh S.N."/>
            <person name="Liesack W."/>
            <person name="Stott M.B."/>
            <person name="Alam M."/>
            <person name="Theisen A.R."/>
            <person name="Murrell J.C."/>
            <person name="Dunfield P.F."/>
        </authorList>
    </citation>
    <scope>NUCLEOTIDE SEQUENCE [LARGE SCALE GENOMIC DNA]</scope>
    <source>
        <strain evidence="11">DSM 15510 / CIP 108128 / LMG 27833 / NCIMB 13906 / BL2</strain>
    </source>
</reference>
<dbReference type="InterPro" id="IPR001796">
    <property type="entry name" value="DHFR_dom"/>
</dbReference>
<keyword evidence="4 8" id="KW-0554">One-carbon metabolism</keyword>
<evidence type="ECO:0000256" key="1">
    <source>
        <dbReference type="ARBA" id="ARBA00004903"/>
    </source>
</evidence>
<dbReference type="PRINTS" id="PR00070">
    <property type="entry name" value="DHFR"/>
</dbReference>
<dbReference type="eggNOG" id="COG0262">
    <property type="taxonomic scope" value="Bacteria"/>
</dbReference>
<dbReference type="STRING" id="395965.Msil_0603"/>
<dbReference type="KEGG" id="msl:Msil_0603"/>
<comment type="catalytic activity">
    <reaction evidence="8">
        <text>(6S)-5,6,7,8-tetrahydrofolate + NADP(+) = 7,8-dihydrofolate + NADPH + H(+)</text>
        <dbReference type="Rhea" id="RHEA:15009"/>
        <dbReference type="ChEBI" id="CHEBI:15378"/>
        <dbReference type="ChEBI" id="CHEBI:57451"/>
        <dbReference type="ChEBI" id="CHEBI:57453"/>
        <dbReference type="ChEBI" id="CHEBI:57783"/>
        <dbReference type="ChEBI" id="CHEBI:58349"/>
        <dbReference type="EC" id="1.5.1.3"/>
    </reaction>
</comment>
<feature type="domain" description="DHFR" evidence="9">
    <location>
        <begin position="4"/>
        <end position="169"/>
    </location>
</feature>
<evidence type="ECO:0000256" key="6">
    <source>
        <dbReference type="ARBA" id="ARBA00023002"/>
    </source>
</evidence>